<accession>A0A1J5SVU7</accession>
<proteinExistence type="predicted"/>
<sequence>MNNPLDISLIEKMSRKDLANAINYLIEQDFHALINILYRLDINEAVLKQTLHDNDDKDAGALIADMIIERQIQKEKFKKQFKQQDDIAEDDKW</sequence>
<evidence type="ECO:0000313" key="1">
    <source>
        <dbReference type="EMBL" id="OIR12099.1"/>
    </source>
</evidence>
<dbReference type="EMBL" id="MLJW01000018">
    <property type="protein sequence ID" value="OIR12099.1"/>
    <property type="molecule type" value="Genomic_DNA"/>
</dbReference>
<comment type="caution">
    <text evidence="1">The sequence shown here is derived from an EMBL/GenBank/DDBJ whole genome shotgun (WGS) entry which is preliminary data.</text>
</comment>
<name>A0A1J5SVU7_9ZZZZ</name>
<dbReference type="AlphaFoldDB" id="A0A1J5SVU7"/>
<reference evidence="1" key="1">
    <citation type="submission" date="2016-10" db="EMBL/GenBank/DDBJ databases">
        <title>Sequence of Gallionella enrichment culture.</title>
        <authorList>
            <person name="Poehlein A."/>
            <person name="Muehling M."/>
            <person name="Daniel R."/>
        </authorList>
    </citation>
    <scope>NUCLEOTIDE SEQUENCE</scope>
</reference>
<protein>
    <submittedName>
        <fullName evidence="1">Uncharacterized protein</fullName>
    </submittedName>
</protein>
<gene>
    <name evidence="1" type="ORF">GALL_63500</name>
</gene>
<organism evidence="1">
    <name type="scientific">mine drainage metagenome</name>
    <dbReference type="NCBI Taxonomy" id="410659"/>
    <lineage>
        <taxon>unclassified sequences</taxon>
        <taxon>metagenomes</taxon>
        <taxon>ecological metagenomes</taxon>
    </lineage>
</organism>